<sequence length="525" mass="57730">MVRQWFFFIAFLVIVTISLAAYFEPKVLWSMVILGPILVLGFHDSMQKEHTILRNFPILGHGRYLLESIRPEIQQYFIEMDTEGRPLSREERSVVYQRAKSELDTVPFGTQHDVYEPGYEWVNHSLNATQAPHDAPTVRVGGRDCTQPYDLSLFNVSAMSFGALSPTAVVALNAGAKKGGFAHNTGEGGISPYHDEPGGDLIWQIGTGYFGCRTLEGDFNPEMFKKNAARETVKMIEIKLSQGAKPGHGGILPGAKVNAQIAQIRGVEIGKDVLSPPTHRAFTNPIELCNFIAQLRELSGGKPVGFKLCVGRPEEFASIVKAMLQTGIKPDFITIDGKEGGTGAAPLEFSNSVGMPLREGLKLVHNTLRAAGIRKEITLIAAGKLVTGFHIFRALALGADACYSARGFMLALGCIQALRCNSNVCPTGVATQNRALWIGLDPTLKSDRVYRYHKATVHSFLELAACAGLKDPRDVPAELLMRRIDESTIKTYAELHPVVPENSFETGNCPDWIRIPWEHSVAERF</sequence>
<dbReference type="AlphaFoldDB" id="A0A5B8XLD8"/>
<dbReference type="PIRSF" id="PIRSF006429">
    <property type="entry name" value="GOGAT_lg_2"/>
    <property type="match status" value="1"/>
</dbReference>
<dbReference type="GO" id="GO:0015930">
    <property type="term" value="F:glutamate synthase activity"/>
    <property type="evidence" value="ECO:0007669"/>
    <property type="project" value="InterPro"/>
</dbReference>
<dbReference type="Pfam" id="PF01645">
    <property type="entry name" value="Glu_synthase"/>
    <property type="match status" value="1"/>
</dbReference>
<accession>A0A5B8XLD8</accession>
<dbReference type="CDD" id="cd02808">
    <property type="entry name" value="GltS_FMN"/>
    <property type="match status" value="1"/>
</dbReference>
<evidence type="ECO:0000259" key="3">
    <source>
        <dbReference type="Pfam" id="PF01645"/>
    </source>
</evidence>
<dbReference type="GO" id="GO:0006537">
    <property type="term" value="P:glutamate biosynthetic process"/>
    <property type="evidence" value="ECO:0007669"/>
    <property type="project" value="InterPro"/>
</dbReference>
<reference evidence="4 5" key="1">
    <citation type="submission" date="2019-08" db="EMBL/GenBank/DDBJ databases">
        <authorList>
            <person name="Liang Q."/>
        </authorList>
    </citation>
    <scope>NUCLEOTIDE SEQUENCE [LARGE SCALE GENOMIC DNA]</scope>
    <source>
        <strain evidence="4 5">V1718</strain>
    </source>
</reference>
<dbReference type="OrthoDB" id="9758182at2"/>
<dbReference type="KEGG" id="bbae:FRD01_05205"/>
<dbReference type="SUPFAM" id="SSF51395">
    <property type="entry name" value="FMN-linked oxidoreductases"/>
    <property type="match status" value="1"/>
</dbReference>
<protein>
    <submittedName>
        <fullName evidence="4">FMN-binding glutamate synthase family protein</fullName>
    </submittedName>
</protein>
<evidence type="ECO:0000313" key="4">
    <source>
        <dbReference type="EMBL" id="QED26652.1"/>
    </source>
</evidence>
<organism evidence="4 5">
    <name type="scientific">Microvenator marinus</name>
    <dbReference type="NCBI Taxonomy" id="2600177"/>
    <lineage>
        <taxon>Bacteria</taxon>
        <taxon>Deltaproteobacteria</taxon>
        <taxon>Bradymonadales</taxon>
        <taxon>Microvenatoraceae</taxon>
        <taxon>Microvenator</taxon>
    </lineage>
</organism>
<keyword evidence="5" id="KW-1185">Reference proteome</keyword>
<dbReference type="RefSeq" id="WP_146958274.1">
    <property type="nucleotide sequence ID" value="NZ_CP042467.1"/>
</dbReference>
<evidence type="ECO:0000256" key="1">
    <source>
        <dbReference type="ARBA" id="ARBA00009716"/>
    </source>
</evidence>
<evidence type="ECO:0000313" key="5">
    <source>
        <dbReference type="Proteomes" id="UP000321595"/>
    </source>
</evidence>
<dbReference type="EMBL" id="CP042467">
    <property type="protein sequence ID" value="QED26652.1"/>
    <property type="molecule type" value="Genomic_DNA"/>
</dbReference>
<comment type="similarity">
    <text evidence="1 2">Belongs to the glutamate synthase family.</text>
</comment>
<gene>
    <name evidence="4" type="ORF">FRD01_05205</name>
</gene>
<dbReference type="InterPro" id="IPR024188">
    <property type="entry name" value="GltB"/>
</dbReference>
<dbReference type="InterPro" id="IPR013785">
    <property type="entry name" value="Aldolase_TIM"/>
</dbReference>
<proteinExistence type="inferred from homology"/>
<evidence type="ECO:0000256" key="2">
    <source>
        <dbReference type="PIRNR" id="PIRNR006429"/>
    </source>
</evidence>
<feature type="domain" description="Glutamate synthase" evidence="3">
    <location>
        <begin position="153"/>
        <end position="469"/>
    </location>
</feature>
<name>A0A5B8XLD8_9DELT</name>
<dbReference type="Proteomes" id="UP000321595">
    <property type="component" value="Chromosome"/>
</dbReference>
<dbReference type="PANTHER" id="PTHR43819:SF1">
    <property type="entry name" value="ARCHAEAL-TYPE GLUTAMATE SYNTHASE [NADPH]"/>
    <property type="match status" value="1"/>
</dbReference>
<dbReference type="PANTHER" id="PTHR43819">
    <property type="entry name" value="ARCHAEAL-TYPE GLUTAMATE SYNTHASE [NADPH]"/>
    <property type="match status" value="1"/>
</dbReference>
<dbReference type="InterPro" id="IPR002932">
    <property type="entry name" value="Glu_synthdom"/>
</dbReference>
<dbReference type="Gene3D" id="3.20.20.70">
    <property type="entry name" value="Aldolase class I"/>
    <property type="match status" value="1"/>
</dbReference>
<dbReference type="InterPro" id="IPR027283">
    <property type="entry name" value="YerD"/>
</dbReference>
<dbReference type="PIRSF" id="PIRSF500060">
    <property type="entry name" value="UCP500060"/>
    <property type="match status" value="1"/>
</dbReference>